<evidence type="ECO:0000256" key="1">
    <source>
        <dbReference type="SAM" id="MobiDB-lite"/>
    </source>
</evidence>
<feature type="region of interest" description="Disordered" evidence="1">
    <location>
        <begin position="1"/>
        <end position="28"/>
    </location>
</feature>
<organism evidence="2 3">
    <name type="scientific">Neurospora tetraspora</name>
    <dbReference type="NCBI Taxonomy" id="94610"/>
    <lineage>
        <taxon>Eukaryota</taxon>
        <taxon>Fungi</taxon>
        <taxon>Dikarya</taxon>
        <taxon>Ascomycota</taxon>
        <taxon>Pezizomycotina</taxon>
        <taxon>Sordariomycetes</taxon>
        <taxon>Sordariomycetidae</taxon>
        <taxon>Sordariales</taxon>
        <taxon>Sordariaceae</taxon>
        <taxon>Neurospora</taxon>
    </lineage>
</organism>
<dbReference type="Proteomes" id="UP001278500">
    <property type="component" value="Unassembled WGS sequence"/>
</dbReference>
<name>A0AAE0JAS6_9PEZI</name>
<dbReference type="RefSeq" id="XP_062679181.1">
    <property type="nucleotide sequence ID" value="XM_062828400.1"/>
</dbReference>
<comment type="caution">
    <text evidence="2">The sequence shown here is derived from an EMBL/GenBank/DDBJ whole genome shotgun (WGS) entry which is preliminary data.</text>
</comment>
<evidence type="ECO:0000313" key="2">
    <source>
        <dbReference type="EMBL" id="KAK3340239.1"/>
    </source>
</evidence>
<dbReference type="GeneID" id="87865554"/>
<dbReference type="AlphaFoldDB" id="A0AAE0JAS6"/>
<sequence>MPRLESIGRKQRRGWPVRPNGAPQTIGCSATKFSRDKHLRSPRIFPPPLRQRAKIAWSSWLSARSRAPHHTSIATNSDLKLQRMTPFIPSSCQPGGDKAGHIIGSMDSVCVAF</sequence>
<dbReference type="EMBL" id="JAUEPP010000006">
    <property type="protein sequence ID" value="KAK3340239.1"/>
    <property type="molecule type" value="Genomic_DNA"/>
</dbReference>
<keyword evidence="3" id="KW-1185">Reference proteome</keyword>
<reference evidence="2" key="2">
    <citation type="submission" date="2023-06" db="EMBL/GenBank/DDBJ databases">
        <authorList>
            <consortium name="Lawrence Berkeley National Laboratory"/>
            <person name="Haridas S."/>
            <person name="Hensen N."/>
            <person name="Bonometti L."/>
            <person name="Westerberg I."/>
            <person name="Brannstrom I.O."/>
            <person name="Guillou S."/>
            <person name="Cros-Aarteil S."/>
            <person name="Calhoun S."/>
            <person name="Kuo A."/>
            <person name="Mondo S."/>
            <person name="Pangilinan J."/>
            <person name="Riley R."/>
            <person name="Labutti K."/>
            <person name="Andreopoulos B."/>
            <person name="Lipzen A."/>
            <person name="Chen C."/>
            <person name="Yanf M."/>
            <person name="Daum C."/>
            <person name="Ng V."/>
            <person name="Clum A."/>
            <person name="Steindorff A."/>
            <person name="Ohm R."/>
            <person name="Martin F."/>
            <person name="Silar P."/>
            <person name="Natvig D."/>
            <person name="Lalanne C."/>
            <person name="Gautier V."/>
            <person name="Ament-Velasquez S.L."/>
            <person name="Kruys A."/>
            <person name="Hutchinson M.I."/>
            <person name="Powell A.J."/>
            <person name="Barry K."/>
            <person name="Miller A.N."/>
            <person name="Grigoriev I.V."/>
            <person name="Debuchy R."/>
            <person name="Gladieux P."/>
            <person name="Thoren M.H."/>
            <person name="Johannesson H."/>
        </authorList>
    </citation>
    <scope>NUCLEOTIDE SEQUENCE</scope>
    <source>
        <strain evidence="2">CBS 560.94</strain>
    </source>
</reference>
<evidence type="ECO:0000313" key="3">
    <source>
        <dbReference type="Proteomes" id="UP001278500"/>
    </source>
</evidence>
<accession>A0AAE0JAS6</accession>
<protein>
    <submittedName>
        <fullName evidence="2">Uncharacterized protein</fullName>
    </submittedName>
</protein>
<proteinExistence type="predicted"/>
<reference evidence="2" key="1">
    <citation type="journal article" date="2023" name="Mol. Phylogenet. Evol.">
        <title>Genome-scale phylogeny and comparative genomics of the fungal order Sordariales.</title>
        <authorList>
            <person name="Hensen N."/>
            <person name="Bonometti L."/>
            <person name="Westerberg I."/>
            <person name="Brannstrom I.O."/>
            <person name="Guillou S."/>
            <person name="Cros-Aarteil S."/>
            <person name="Calhoun S."/>
            <person name="Haridas S."/>
            <person name="Kuo A."/>
            <person name="Mondo S."/>
            <person name="Pangilinan J."/>
            <person name="Riley R."/>
            <person name="LaButti K."/>
            <person name="Andreopoulos B."/>
            <person name="Lipzen A."/>
            <person name="Chen C."/>
            <person name="Yan M."/>
            <person name="Daum C."/>
            <person name="Ng V."/>
            <person name="Clum A."/>
            <person name="Steindorff A."/>
            <person name="Ohm R.A."/>
            <person name="Martin F."/>
            <person name="Silar P."/>
            <person name="Natvig D.O."/>
            <person name="Lalanne C."/>
            <person name="Gautier V."/>
            <person name="Ament-Velasquez S.L."/>
            <person name="Kruys A."/>
            <person name="Hutchinson M.I."/>
            <person name="Powell A.J."/>
            <person name="Barry K."/>
            <person name="Miller A.N."/>
            <person name="Grigoriev I.V."/>
            <person name="Debuchy R."/>
            <person name="Gladieux P."/>
            <person name="Hiltunen Thoren M."/>
            <person name="Johannesson H."/>
        </authorList>
    </citation>
    <scope>NUCLEOTIDE SEQUENCE</scope>
    <source>
        <strain evidence="2">CBS 560.94</strain>
    </source>
</reference>
<gene>
    <name evidence="2" type="ORF">B0H65DRAFT_510408</name>
</gene>